<comment type="caution">
    <text evidence="1">The sequence shown here is derived from an EMBL/GenBank/DDBJ whole genome shotgun (WGS) entry which is preliminary data.</text>
</comment>
<dbReference type="EMBL" id="BNCO01000008">
    <property type="protein sequence ID" value="GIL50358.1"/>
    <property type="molecule type" value="Genomic_DNA"/>
</dbReference>
<keyword evidence="2" id="KW-1185">Reference proteome</keyword>
<proteinExistence type="predicted"/>
<dbReference type="Proteomes" id="UP000747399">
    <property type="component" value="Unassembled WGS sequence"/>
</dbReference>
<evidence type="ECO:0000313" key="2">
    <source>
        <dbReference type="Proteomes" id="UP000747399"/>
    </source>
</evidence>
<dbReference type="AlphaFoldDB" id="A0A8J4EW27"/>
<accession>A0A8J4EW27</accession>
<sequence length="146" mass="16412">MIVNRICSPLGAHHEPAKEVIPKKSFQTTSVCPSRTLSRARRQHRTVRPAGDAALHGEAGLVVSWIFVHWRGSLAEDHGAGEVLEVGVHGQRQPELIREESLGGDLESQVEKGGMMWNVKERKIGTWRNAMGSRETTWSHRDARWF</sequence>
<organism evidence="1 2">
    <name type="scientific">Volvox africanus</name>
    <dbReference type="NCBI Taxonomy" id="51714"/>
    <lineage>
        <taxon>Eukaryota</taxon>
        <taxon>Viridiplantae</taxon>
        <taxon>Chlorophyta</taxon>
        <taxon>core chlorophytes</taxon>
        <taxon>Chlorophyceae</taxon>
        <taxon>CS clade</taxon>
        <taxon>Chlamydomonadales</taxon>
        <taxon>Volvocaceae</taxon>
        <taxon>Volvox</taxon>
    </lineage>
</organism>
<evidence type="ECO:0000313" key="1">
    <source>
        <dbReference type="EMBL" id="GIL50358.1"/>
    </source>
</evidence>
<name>A0A8J4EW27_9CHLO</name>
<protein>
    <submittedName>
        <fullName evidence="1">Uncharacterized protein</fullName>
    </submittedName>
</protein>
<gene>
    <name evidence="1" type="ORF">Vafri_6586</name>
</gene>
<reference evidence="1" key="1">
    <citation type="journal article" date="2021" name="Proc. Natl. Acad. Sci. U.S.A.">
        <title>Three genomes in the algal genus Volvox reveal the fate of a haploid sex-determining region after a transition to homothallism.</title>
        <authorList>
            <person name="Yamamoto K."/>
            <person name="Hamaji T."/>
            <person name="Kawai-Toyooka H."/>
            <person name="Matsuzaki R."/>
            <person name="Takahashi F."/>
            <person name="Nishimura Y."/>
            <person name="Kawachi M."/>
            <person name="Noguchi H."/>
            <person name="Minakuchi Y."/>
            <person name="Umen J.G."/>
            <person name="Toyoda A."/>
            <person name="Nozaki H."/>
        </authorList>
    </citation>
    <scope>NUCLEOTIDE SEQUENCE</scope>
    <source>
        <strain evidence="1">NIES-3780</strain>
    </source>
</reference>